<evidence type="ECO:0000259" key="1">
    <source>
        <dbReference type="Pfam" id="PF18136"/>
    </source>
</evidence>
<keyword evidence="3" id="KW-1185">Reference proteome</keyword>
<dbReference type="PANTHER" id="PTHR10267:SF0">
    <property type="entry name" value="DNA POLYMERASE SUBUNIT GAMMA-1"/>
    <property type="match status" value="1"/>
</dbReference>
<dbReference type="GO" id="GO:0003887">
    <property type="term" value="F:DNA-directed DNA polymerase activity"/>
    <property type="evidence" value="ECO:0007669"/>
    <property type="project" value="TreeGrafter"/>
</dbReference>
<dbReference type="EMBL" id="UZAN01046576">
    <property type="protein sequence ID" value="VDP84329.1"/>
    <property type="molecule type" value="Genomic_DNA"/>
</dbReference>
<dbReference type="GO" id="GO:0006264">
    <property type="term" value="P:mitochondrial DNA replication"/>
    <property type="evidence" value="ECO:0007669"/>
    <property type="project" value="TreeGrafter"/>
</dbReference>
<organism evidence="2 3">
    <name type="scientific">Echinostoma caproni</name>
    <dbReference type="NCBI Taxonomy" id="27848"/>
    <lineage>
        <taxon>Eukaryota</taxon>
        <taxon>Metazoa</taxon>
        <taxon>Spiralia</taxon>
        <taxon>Lophotrochozoa</taxon>
        <taxon>Platyhelminthes</taxon>
        <taxon>Trematoda</taxon>
        <taxon>Digenea</taxon>
        <taxon>Plagiorchiida</taxon>
        <taxon>Echinostomata</taxon>
        <taxon>Echinostomatoidea</taxon>
        <taxon>Echinostomatidae</taxon>
        <taxon>Echinostoma</taxon>
    </lineage>
</organism>
<dbReference type="AlphaFoldDB" id="A0A3P8KU87"/>
<dbReference type="OrthoDB" id="5588663at2759"/>
<protein>
    <recommendedName>
        <fullName evidence="1">DNA mitochondrial polymerase exonuclease domain-containing protein</fullName>
    </recommendedName>
</protein>
<dbReference type="Pfam" id="PF18136">
    <property type="entry name" value="DNApol_Exo"/>
    <property type="match status" value="1"/>
</dbReference>
<dbReference type="Proteomes" id="UP000272942">
    <property type="component" value="Unassembled WGS sequence"/>
</dbReference>
<dbReference type="GO" id="GO:0003677">
    <property type="term" value="F:DNA binding"/>
    <property type="evidence" value="ECO:0007669"/>
    <property type="project" value="InterPro"/>
</dbReference>
<dbReference type="PANTHER" id="PTHR10267">
    <property type="entry name" value="DNA POLYMERASE SUBUNIT GAMMA-1"/>
    <property type="match status" value="1"/>
</dbReference>
<dbReference type="InterPro" id="IPR041336">
    <property type="entry name" value="DNApol_Exo"/>
</dbReference>
<name>A0A3P8KU87_9TREM</name>
<proteinExistence type="predicted"/>
<evidence type="ECO:0000313" key="3">
    <source>
        <dbReference type="Proteomes" id="UP000272942"/>
    </source>
</evidence>
<feature type="domain" description="DNA mitochondrial polymerase exonuclease" evidence="1">
    <location>
        <begin position="81"/>
        <end position="228"/>
    </location>
</feature>
<gene>
    <name evidence="2" type="ORF">ECPE_LOCUS8863</name>
</gene>
<dbReference type="InterPro" id="IPR002297">
    <property type="entry name" value="DNA-dir_DNA_pol_A_mt"/>
</dbReference>
<dbReference type="Gene3D" id="3.30.420.390">
    <property type="match status" value="1"/>
</dbReference>
<dbReference type="GO" id="GO:0008408">
    <property type="term" value="F:3'-5' exonuclease activity"/>
    <property type="evidence" value="ECO:0007669"/>
    <property type="project" value="TreeGrafter"/>
</dbReference>
<reference evidence="2 3" key="1">
    <citation type="submission" date="2018-11" db="EMBL/GenBank/DDBJ databases">
        <authorList>
            <consortium name="Pathogen Informatics"/>
        </authorList>
    </citation>
    <scope>NUCLEOTIDE SEQUENCE [LARGE SCALE GENOMIC DNA]</scope>
    <source>
        <strain evidence="2 3">Egypt</strain>
    </source>
</reference>
<evidence type="ECO:0000313" key="2">
    <source>
        <dbReference type="EMBL" id="VDP84329.1"/>
    </source>
</evidence>
<accession>A0A3P8KU87</accession>
<sequence>MRSCFQLNCRHLCKPAYTPDFRGSVEEPVFNEVKIQMFSRELQSALFGSVISEYGPPPRAVSAELEAHGIKLQQPHSTRPPIRFPLPQLHGADIKEHVYHVAEEMIQPYIHLLSSFPSQPPPFPDHWSTSPGWTRYFHGHSCPVNVPSEDVLFFDTEVILAEGNAPTMAVALSPIAWYSWVSPTLSPAACDPKPPEALIRLSTDLNRIKCVIGHFVSFDRARIEEEYLPHVMPSFNHVICPQFPSINIGYKDAICGHTGVTCGRIGAHEFPHPATLYGLLEMGSMYLPVSDAWTEFQNRADQAFEDNERRQRSLLMQLANQALERYNRPDAEYKTEAEKKLAKLPKWYRELIPKPIKENVDAGPCLLTAQMRIAPKLLRLCWQGLPIHFDQELKWGILIPGRAPQPYGDPRYFEDTPSEPMVEDGKTTEPTAQFKMLTHQVRALIPVRKRSAAGETELLFPYRVYLDYWLAEMKRKLLNLTGTPDKLGVDSTLGSAYAQRAVPDSRDDQLMHELQRSIEAMPLEYADRVRLITTIAAIRDVGAKSASKEMENRRLAWGSPRGTARGPAFWSDAKRYERTESVVADKKARSRRRAGGTHAMAVDTVNPNIPCCWFCHLPHESAIEKIKRNVNIWRYLSSFRIDEMDVGELSIQPSSPVMVFPLALRCHEPFKAMSPQTVCTVPSYFPIPPTHLQAIGPNQSVWLRNFFVIVFTPPSGKVIQKE</sequence>
<dbReference type="GO" id="GO:0005760">
    <property type="term" value="C:gamma DNA polymerase complex"/>
    <property type="evidence" value="ECO:0007669"/>
    <property type="project" value="InterPro"/>
</dbReference>